<proteinExistence type="inferred from homology"/>
<dbReference type="Pfam" id="PF03456">
    <property type="entry name" value="uDENN"/>
    <property type="match status" value="1"/>
</dbReference>
<evidence type="ECO:0000313" key="8">
    <source>
        <dbReference type="Proteomes" id="UP000076858"/>
    </source>
</evidence>
<feature type="region of interest" description="Disordered" evidence="6">
    <location>
        <begin position="1106"/>
        <end position="1140"/>
    </location>
</feature>
<comment type="subcellular location">
    <subcellularLocation>
        <location evidence="1">Membrane</location>
    </subcellularLocation>
</comment>
<dbReference type="Pfam" id="PF02141">
    <property type="entry name" value="DENN"/>
    <property type="match status" value="1"/>
</dbReference>
<dbReference type="InterPro" id="IPR043153">
    <property type="entry name" value="DENN_C"/>
</dbReference>
<dbReference type="InterPro" id="IPR036392">
    <property type="entry name" value="PLAT/LH2_dom_sf"/>
</dbReference>
<evidence type="ECO:0000256" key="1">
    <source>
        <dbReference type="ARBA" id="ARBA00004370"/>
    </source>
</evidence>
<dbReference type="PANTHER" id="PTHR46070:SF1">
    <property type="entry name" value="PINSTRIPE, ISOFORM A"/>
    <property type="match status" value="1"/>
</dbReference>
<protein>
    <submittedName>
        <fullName evidence="7">DENN domain-containing protein 5A</fullName>
    </submittedName>
</protein>
<dbReference type="GO" id="GO:0031267">
    <property type="term" value="F:small GTPase binding"/>
    <property type="evidence" value="ECO:0007669"/>
    <property type="project" value="InterPro"/>
</dbReference>
<keyword evidence="3" id="KW-0677">Repeat</keyword>
<dbReference type="InterPro" id="IPR047278">
    <property type="entry name" value="DEN5A/B"/>
</dbReference>
<evidence type="ECO:0000313" key="7">
    <source>
        <dbReference type="EMBL" id="KZS20006.1"/>
    </source>
</evidence>
<dbReference type="InterPro" id="IPR037516">
    <property type="entry name" value="Tripartite_DENN"/>
</dbReference>
<feature type="compositionally biased region" description="Low complexity" evidence="6">
    <location>
        <begin position="866"/>
        <end position="881"/>
    </location>
</feature>
<dbReference type="OrthoDB" id="6366354at2759"/>
<dbReference type="CDD" id="cd17677">
    <property type="entry name" value="RUN1_DENND5"/>
    <property type="match status" value="1"/>
</dbReference>
<dbReference type="Pfam" id="PF03455">
    <property type="entry name" value="dDENN"/>
    <property type="match status" value="1"/>
</dbReference>
<dbReference type="Gene3D" id="3.30.450.200">
    <property type="match status" value="1"/>
</dbReference>
<accession>A0A0N8A0X2</accession>
<feature type="compositionally biased region" description="Low complexity" evidence="6">
    <location>
        <begin position="423"/>
        <end position="440"/>
    </location>
</feature>
<gene>
    <name evidence="7" type="ORF">APZ42_013304</name>
</gene>
<evidence type="ECO:0000256" key="2">
    <source>
        <dbReference type="ARBA" id="ARBA00006664"/>
    </source>
</evidence>
<name>A0A0N8A0X2_9CRUS</name>
<dbReference type="SMART" id="SM00801">
    <property type="entry name" value="dDENN"/>
    <property type="match status" value="1"/>
</dbReference>
<dbReference type="GO" id="GO:0016020">
    <property type="term" value="C:membrane"/>
    <property type="evidence" value="ECO:0007669"/>
    <property type="project" value="UniProtKB-SubCell"/>
</dbReference>
<dbReference type="InterPro" id="IPR001024">
    <property type="entry name" value="PLAT/LH2_dom"/>
</dbReference>
<dbReference type="STRING" id="35525.A0A0N8A0X2"/>
<feature type="region of interest" description="Disordered" evidence="6">
    <location>
        <begin position="421"/>
        <end position="457"/>
    </location>
</feature>
<dbReference type="EMBL" id="LRGB01000248">
    <property type="protein sequence ID" value="KZS20006.1"/>
    <property type="molecule type" value="Genomic_DNA"/>
</dbReference>
<dbReference type="CDD" id="cd17678">
    <property type="entry name" value="RUN2_DENND5"/>
    <property type="match status" value="1"/>
</dbReference>
<dbReference type="Gene3D" id="1.20.58.900">
    <property type="match status" value="3"/>
</dbReference>
<dbReference type="SUPFAM" id="SSF49723">
    <property type="entry name" value="Lipase/lipooxygenase domain (PLAT/LH2 domain)"/>
    <property type="match status" value="1"/>
</dbReference>
<dbReference type="InterPro" id="IPR005113">
    <property type="entry name" value="uDENN_dom"/>
</dbReference>
<evidence type="ECO:0000256" key="4">
    <source>
        <dbReference type="ARBA" id="ARBA00023136"/>
    </source>
</evidence>
<keyword evidence="8" id="KW-1185">Reference proteome</keyword>
<organism evidence="7 8">
    <name type="scientific">Daphnia magna</name>
    <dbReference type="NCBI Taxonomy" id="35525"/>
    <lineage>
        <taxon>Eukaryota</taxon>
        <taxon>Metazoa</taxon>
        <taxon>Ecdysozoa</taxon>
        <taxon>Arthropoda</taxon>
        <taxon>Crustacea</taxon>
        <taxon>Branchiopoda</taxon>
        <taxon>Diplostraca</taxon>
        <taxon>Cladocera</taxon>
        <taxon>Anomopoda</taxon>
        <taxon>Daphniidae</taxon>
        <taxon>Daphnia</taxon>
    </lineage>
</organism>
<feature type="compositionally biased region" description="Polar residues" evidence="6">
    <location>
        <begin position="1106"/>
        <end position="1135"/>
    </location>
</feature>
<comment type="caution">
    <text evidence="7">The sequence shown here is derived from an EMBL/GenBank/DDBJ whole genome shotgun (WGS) entry which is preliminary data.</text>
</comment>
<dbReference type="InterPro" id="IPR037213">
    <property type="entry name" value="Run_dom_sf"/>
</dbReference>
<evidence type="ECO:0000256" key="5">
    <source>
        <dbReference type="PROSITE-ProRule" id="PRU00152"/>
    </source>
</evidence>
<dbReference type="PROSITE" id="PS50826">
    <property type="entry name" value="RUN"/>
    <property type="match status" value="2"/>
</dbReference>
<comment type="similarity">
    <text evidence="2">Belongs to the RAB6IP1 family.</text>
</comment>
<comment type="caution">
    <text evidence="5">Lacks conserved residue(s) required for the propagation of feature annotation.</text>
</comment>
<keyword evidence="4" id="KW-0472">Membrane</keyword>
<sequence>MNSLTQVNNVFDYFAVCGLDSMRGLVPNNEHNALSGPLEATYCPQVLAHYPENVAWNPFDGSAVTTLCMPSGVHFSCVPKESHDTNKEPHFHPFIITKENGSKVYGFSLVFYEEVVDDSIINAISSLQKMHAAQIVEIAPRSNLEVFEDPTTSSKSLPRHFKVNSTRLYDKAKSTAKFDVLRDSLLVAKCVCLIGQHPLVDAAKNFLINFYRLAVHSSELSTLGDHPLSMHSPESYIHYLLFSVPPPSPNQCIVIPNVPNLEWTQSSTLTSSTLIFQRPSVHSELPLFEYEIVQVIDLLGIDHLIQLWTCLLLESQVLIYSQDFSRLMLVAESLTTLLFPFSWPHVYVPILPAAMYNFLDAPVPFLMGLRSLPSDDARIPSEANLCMVDIDNDRITIPEDLPSFPQHRELADELREVLTKLQQNPSTTSSSSAQKKSAPNATIQSSSSNKHRQSWSPMALASGSNASVLERSEAFQRISAIAKRTGVFNEDAKTGSINGDMEKQPVTVSSDLERYLRVQILNNAIREIFLNQFAHMFSVYEYFFNQPNQDMDSWLSNRDQVHPFDKTTFLSDQPGPHLRFMSSFLESQMFASFIDAKVLANYGQYSHSVRVLDARIKLLKDGYGDSMVRTPGYEPCTWYEQTAALLERRLLKPLMNVVTPNEILTNMDERPIVKKQRTNKFYPSFPVLNNSMLSTAPCYETIGKKGEKSRRKEKPTLQKSYSIGFESSGIAETIRDSNNLVPAVPIVPRPAVIAQGNWKFVEQLLQECKTKTKRLLVGKMGSEAFELGHGQVSVSGVEDNTLIAGLCDLLERVWAHGLQTKQGKSALWSHILHYHDLKTAPAVSKPVKASSQAPDLSAPSYDGDGAANRSRSSNSIDNNRAGNPPNRMKPLPESLIFDMRNVQNMADIKTHLGYARAWVRLCLEKKLLYVHLTTLLSEENLLRTLYKRYAFLRCEDERNLFLTYLLTLNAADYHSFTHTYTSTVITYRVLIVQSRQSSMSTCRPYLLLSGTLADTQALYFANDRLELLFQHKNIGILTTLRIGLEDQIGNSRWLIDHIIVRNEITGRGFKFPCGRWLGKDIEDGSTERLLVATQYDCSTMSGSDLGSMDPSTHVNGSPAHNSNVPIGSRTRSPSATRTESSLTSSLTNLAGNLNINLKGPGTRRKFTETEMQCLLGEAVNNLIKYYLEPTGERGNVTALLCGESGLVPCLELVLHHGFRSSRIFSRNLFLWDYLLQVRDCYTQDPRSVTSVRDYADPSSDRPARRWLCDIIEKIQHYGHSLGKRDKLQLFLCLAARDRMLHRIISPLASCSSTLTHYDENSYLRDKRLRDYLQPLLQTLSEEKVKIILEASITRGID</sequence>
<dbReference type="SMART" id="SM00799">
    <property type="entry name" value="DENN"/>
    <property type="match status" value="1"/>
</dbReference>
<dbReference type="Gene3D" id="2.60.60.20">
    <property type="entry name" value="PLAT/LH2 domain"/>
    <property type="match status" value="1"/>
</dbReference>
<dbReference type="Pfam" id="PF02759">
    <property type="entry name" value="RUN"/>
    <property type="match status" value="2"/>
</dbReference>
<dbReference type="SMART" id="SM00800">
    <property type="entry name" value="uDENN"/>
    <property type="match status" value="1"/>
</dbReference>
<dbReference type="PROSITE" id="PS50211">
    <property type="entry name" value="DENN"/>
    <property type="match status" value="1"/>
</dbReference>
<dbReference type="InterPro" id="IPR004012">
    <property type="entry name" value="Run_dom"/>
</dbReference>
<dbReference type="PANTHER" id="PTHR46070">
    <property type="entry name" value="PINSTRIPE, ISOFORM A"/>
    <property type="match status" value="1"/>
</dbReference>
<dbReference type="Proteomes" id="UP000076858">
    <property type="component" value="Unassembled WGS sequence"/>
</dbReference>
<evidence type="ECO:0000256" key="6">
    <source>
        <dbReference type="SAM" id="MobiDB-lite"/>
    </source>
</evidence>
<reference evidence="7 8" key="1">
    <citation type="submission" date="2016-03" db="EMBL/GenBank/DDBJ databases">
        <title>EvidentialGene: Evidence-directed Construction of Genes on Genomes.</title>
        <authorList>
            <person name="Gilbert D.G."/>
            <person name="Choi J.-H."/>
            <person name="Mockaitis K."/>
            <person name="Colbourne J."/>
            <person name="Pfrender M."/>
        </authorList>
    </citation>
    <scope>NUCLEOTIDE SEQUENCE [LARGE SCALE GENOMIC DNA]</scope>
    <source>
        <strain evidence="7 8">Xinb3</strain>
        <tissue evidence="7">Complete organism</tissue>
    </source>
</reference>
<dbReference type="InterPro" id="IPR001194">
    <property type="entry name" value="cDENN_dom"/>
</dbReference>
<feature type="region of interest" description="Disordered" evidence="6">
    <location>
        <begin position="845"/>
        <end position="888"/>
    </location>
</feature>
<evidence type="ECO:0000256" key="3">
    <source>
        <dbReference type="ARBA" id="ARBA00022737"/>
    </source>
</evidence>
<dbReference type="Gene3D" id="3.40.50.11500">
    <property type="match status" value="1"/>
</dbReference>
<dbReference type="SUPFAM" id="SSF140741">
    <property type="entry name" value="RUN domain-like"/>
    <property type="match status" value="2"/>
</dbReference>
<dbReference type="PROSITE" id="PS50095">
    <property type="entry name" value="PLAT"/>
    <property type="match status" value="1"/>
</dbReference>
<dbReference type="GO" id="GO:0005085">
    <property type="term" value="F:guanyl-nucleotide exchange factor activity"/>
    <property type="evidence" value="ECO:0007669"/>
    <property type="project" value="InterPro"/>
</dbReference>
<dbReference type="SMART" id="SM00593">
    <property type="entry name" value="RUN"/>
    <property type="match status" value="2"/>
</dbReference>
<dbReference type="InterPro" id="IPR005112">
    <property type="entry name" value="dDENN_dom"/>
</dbReference>